<feature type="compositionally biased region" description="Basic and acidic residues" evidence="1">
    <location>
        <begin position="137"/>
        <end position="158"/>
    </location>
</feature>
<evidence type="ECO:0000256" key="1">
    <source>
        <dbReference type="SAM" id="MobiDB-lite"/>
    </source>
</evidence>
<gene>
    <name evidence="2" type="ORF">U3653_07195</name>
</gene>
<name>A0ABU6AQQ6_9NOCA</name>
<dbReference type="EMBL" id="JAYKYQ010000002">
    <property type="protein sequence ID" value="MEB3509794.1"/>
    <property type="molecule type" value="Genomic_DNA"/>
</dbReference>
<comment type="caution">
    <text evidence="2">The sequence shown here is derived from an EMBL/GenBank/DDBJ whole genome shotgun (WGS) entry which is preliminary data.</text>
</comment>
<evidence type="ECO:0000313" key="3">
    <source>
        <dbReference type="Proteomes" id="UP001348098"/>
    </source>
</evidence>
<proteinExistence type="predicted"/>
<reference evidence="2 3" key="1">
    <citation type="submission" date="2023-12" db="EMBL/GenBank/DDBJ databases">
        <title>novel species in genus Nocarida.</title>
        <authorList>
            <person name="Li Z."/>
        </authorList>
    </citation>
    <scope>NUCLEOTIDE SEQUENCE [LARGE SCALE GENOMIC DNA]</scope>
    <source>
        <strain evidence="2 3">CDC186</strain>
    </source>
</reference>
<keyword evidence="3" id="KW-1185">Reference proteome</keyword>
<protein>
    <submittedName>
        <fullName evidence="2">Uncharacterized protein</fullName>
    </submittedName>
</protein>
<dbReference type="Proteomes" id="UP001348098">
    <property type="component" value="Unassembled WGS sequence"/>
</dbReference>
<evidence type="ECO:0000313" key="2">
    <source>
        <dbReference type="EMBL" id="MEB3509794.1"/>
    </source>
</evidence>
<feature type="region of interest" description="Disordered" evidence="1">
    <location>
        <begin position="96"/>
        <end position="166"/>
    </location>
</feature>
<organism evidence="2 3">
    <name type="scientific">Nocardia implantans</name>
    <dbReference type="NCBI Taxonomy" id="3108168"/>
    <lineage>
        <taxon>Bacteria</taxon>
        <taxon>Bacillati</taxon>
        <taxon>Actinomycetota</taxon>
        <taxon>Actinomycetes</taxon>
        <taxon>Mycobacteriales</taxon>
        <taxon>Nocardiaceae</taxon>
        <taxon>Nocardia</taxon>
    </lineage>
</organism>
<accession>A0ABU6AQQ6</accession>
<dbReference type="RefSeq" id="WP_195077782.1">
    <property type="nucleotide sequence ID" value="NZ_JAYESH010000001.1"/>
</dbReference>
<sequence length="166" mass="17965">MRITLRAPRSSSRVAVPKTGMPVASLSISVRISLCSASASEPGQAQMRVHALPQHRTGDVEAVELDLLRAELHAQHRESVGGLAMTRNLQVEHGRRILLPDPRPQLGDQPGLADPADSAEQHDPGTLGGLGQQFVEPRQHRFAVDERTAGRSRLEPRGQHHGVSPS</sequence>